<dbReference type="EMBL" id="CAJOBP010039880">
    <property type="protein sequence ID" value="CAF4745951.1"/>
    <property type="molecule type" value="Genomic_DNA"/>
</dbReference>
<keyword evidence="2" id="KW-1185">Reference proteome</keyword>
<organism evidence="1 2">
    <name type="scientific">Rotaria socialis</name>
    <dbReference type="NCBI Taxonomy" id="392032"/>
    <lineage>
        <taxon>Eukaryota</taxon>
        <taxon>Metazoa</taxon>
        <taxon>Spiralia</taxon>
        <taxon>Gnathifera</taxon>
        <taxon>Rotifera</taxon>
        <taxon>Eurotatoria</taxon>
        <taxon>Bdelloidea</taxon>
        <taxon>Philodinida</taxon>
        <taxon>Philodinidae</taxon>
        <taxon>Rotaria</taxon>
    </lineage>
</organism>
<evidence type="ECO:0000313" key="1">
    <source>
        <dbReference type="EMBL" id="CAF4745951.1"/>
    </source>
</evidence>
<reference evidence="1" key="1">
    <citation type="submission" date="2021-02" db="EMBL/GenBank/DDBJ databases">
        <authorList>
            <person name="Nowell W R."/>
        </authorList>
    </citation>
    <scope>NUCLEOTIDE SEQUENCE</scope>
</reference>
<dbReference type="AlphaFoldDB" id="A0A821L5M9"/>
<protein>
    <submittedName>
        <fullName evidence="1">Uncharacterized protein</fullName>
    </submittedName>
</protein>
<dbReference type="Proteomes" id="UP000663873">
    <property type="component" value="Unassembled WGS sequence"/>
</dbReference>
<proteinExistence type="predicted"/>
<feature type="non-terminal residue" evidence="1">
    <location>
        <position position="1"/>
    </location>
</feature>
<evidence type="ECO:0000313" key="2">
    <source>
        <dbReference type="Proteomes" id="UP000663873"/>
    </source>
</evidence>
<accession>A0A821L5M9</accession>
<comment type="caution">
    <text evidence="1">The sequence shown here is derived from an EMBL/GenBank/DDBJ whole genome shotgun (WGS) entry which is preliminary data.</text>
</comment>
<sequence>ITGNKLNDVDGDHCQYQNQRVSLTVKFQNENFNNFAVICIIITLADNTGCIHSHEQLTCIPMHDCNTKFNSYLLYRDRPKDMTISFTVHIDAYSNLLFMSGNRVSAQLIIPVDHQCDLSSDRRCAEQQAHDSAKSHRYESNKSQLSPIDQNQCNCSLDSLCVGIVNNRSICLCPLTKMSPPTFSRFDLQEEYVYE</sequence>
<gene>
    <name evidence="1" type="ORF">UJA718_LOCUS38642</name>
</gene>
<name>A0A821L5M9_9BILA</name>